<dbReference type="InterPro" id="IPR001123">
    <property type="entry name" value="LeuE-type"/>
</dbReference>
<keyword evidence="4 6" id="KW-1133">Transmembrane helix</keyword>
<keyword evidence="3 6" id="KW-0812">Transmembrane</keyword>
<reference evidence="7 8" key="1">
    <citation type="submission" date="2023-04" db="EMBL/GenBank/DDBJ databases">
        <title>Marinoamorphus aggregata gen. nov., sp. Nov., isolate from tissue of brittle star Ophioplocus japonicus.</title>
        <authorList>
            <person name="Kawano K."/>
            <person name="Sawayama S."/>
            <person name="Nakagawa S."/>
        </authorList>
    </citation>
    <scope>NUCLEOTIDE SEQUENCE [LARGE SCALE GENOMIC DNA]</scope>
    <source>
        <strain evidence="7 8">NKW23</strain>
    </source>
</reference>
<dbReference type="Proteomes" id="UP001239909">
    <property type="component" value="Unassembled WGS sequence"/>
</dbReference>
<proteinExistence type="predicted"/>
<dbReference type="PANTHER" id="PTHR30086:SF20">
    <property type="entry name" value="ARGININE EXPORTER PROTEIN ARGO-RELATED"/>
    <property type="match status" value="1"/>
</dbReference>
<dbReference type="Pfam" id="PF01810">
    <property type="entry name" value="LysE"/>
    <property type="match status" value="1"/>
</dbReference>
<keyword evidence="2" id="KW-1003">Cell membrane</keyword>
<evidence type="ECO:0000313" key="7">
    <source>
        <dbReference type="EMBL" id="GMG81044.1"/>
    </source>
</evidence>
<organism evidence="7 8">
    <name type="scientific">Paralimibaculum aggregatum</name>
    <dbReference type="NCBI Taxonomy" id="3036245"/>
    <lineage>
        <taxon>Bacteria</taxon>
        <taxon>Pseudomonadati</taxon>
        <taxon>Pseudomonadota</taxon>
        <taxon>Alphaproteobacteria</taxon>
        <taxon>Rhodobacterales</taxon>
        <taxon>Paracoccaceae</taxon>
        <taxon>Paralimibaculum</taxon>
    </lineage>
</organism>
<feature type="transmembrane region" description="Helical" evidence="6">
    <location>
        <begin position="72"/>
        <end position="92"/>
    </location>
</feature>
<name>A0ABQ6LK67_9RHOB</name>
<comment type="subcellular location">
    <subcellularLocation>
        <location evidence="1">Cell membrane</location>
        <topology evidence="1">Multi-pass membrane protein</topology>
    </subcellularLocation>
</comment>
<evidence type="ECO:0000256" key="5">
    <source>
        <dbReference type="ARBA" id="ARBA00023136"/>
    </source>
</evidence>
<sequence>MLDADLFLAFLAAALVFAFMPGPALLYCAAQTVARGRRAGLMAALGLGLGGMVHVLAATLGLSAIFRLVPEAYLALKLVGAAYLLWLGWQMIRGERGPSEAPRPAPTPRRAFLESVTVEVLNPKTALFFVALLPQFTDPGLAAPVWLQFLLLGTICNLLFSTADLLCVAFAGEVVSRMKRAARAERIGRLLGGTMLGALGLKLALERG</sequence>
<protein>
    <submittedName>
        <fullName evidence="7">LysE family translocator</fullName>
    </submittedName>
</protein>
<evidence type="ECO:0000256" key="2">
    <source>
        <dbReference type="ARBA" id="ARBA00022475"/>
    </source>
</evidence>
<evidence type="ECO:0000256" key="4">
    <source>
        <dbReference type="ARBA" id="ARBA00022989"/>
    </source>
</evidence>
<comment type="caution">
    <text evidence="7">The sequence shown here is derived from an EMBL/GenBank/DDBJ whole genome shotgun (WGS) entry which is preliminary data.</text>
</comment>
<keyword evidence="8" id="KW-1185">Reference proteome</keyword>
<evidence type="ECO:0000256" key="1">
    <source>
        <dbReference type="ARBA" id="ARBA00004651"/>
    </source>
</evidence>
<gene>
    <name evidence="7" type="ORF">LNKW23_02560</name>
</gene>
<dbReference type="RefSeq" id="WP_285669669.1">
    <property type="nucleotide sequence ID" value="NZ_BSYI01000002.1"/>
</dbReference>
<evidence type="ECO:0000256" key="3">
    <source>
        <dbReference type="ARBA" id="ARBA00022692"/>
    </source>
</evidence>
<evidence type="ECO:0000256" key="6">
    <source>
        <dbReference type="SAM" id="Phobius"/>
    </source>
</evidence>
<feature type="transmembrane region" description="Helical" evidence="6">
    <location>
        <begin position="6"/>
        <end position="29"/>
    </location>
</feature>
<dbReference type="EMBL" id="BSYI01000002">
    <property type="protein sequence ID" value="GMG81044.1"/>
    <property type="molecule type" value="Genomic_DNA"/>
</dbReference>
<evidence type="ECO:0000313" key="8">
    <source>
        <dbReference type="Proteomes" id="UP001239909"/>
    </source>
</evidence>
<dbReference type="PANTHER" id="PTHR30086">
    <property type="entry name" value="ARGININE EXPORTER PROTEIN ARGO"/>
    <property type="match status" value="1"/>
</dbReference>
<dbReference type="PIRSF" id="PIRSF006324">
    <property type="entry name" value="LeuE"/>
    <property type="match status" value="1"/>
</dbReference>
<accession>A0ABQ6LK67</accession>
<feature type="transmembrane region" description="Helical" evidence="6">
    <location>
        <begin position="145"/>
        <end position="175"/>
    </location>
</feature>
<keyword evidence="5 6" id="KW-0472">Membrane</keyword>
<feature type="transmembrane region" description="Helical" evidence="6">
    <location>
        <begin position="41"/>
        <end position="66"/>
    </location>
</feature>